<dbReference type="EMBL" id="CP093442">
    <property type="protein sequence ID" value="UOE99918.1"/>
    <property type="molecule type" value="Genomic_DNA"/>
</dbReference>
<keyword evidence="4" id="KW-1185">Reference proteome</keyword>
<gene>
    <name evidence="3" type="ORF">MNR06_09430</name>
</gene>
<evidence type="ECO:0000313" key="4">
    <source>
        <dbReference type="Proteomes" id="UP000830116"/>
    </source>
</evidence>
<protein>
    <submittedName>
        <fullName evidence="3">Rod-binding protein</fullName>
    </submittedName>
</protein>
<name>A0ABY4C5B0_9BACT</name>
<proteinExistence type="predicted"/>
<evidence type="ECO:0000313" key="3">
    <source>
        <dbReference type="EMBL" id="UOE99918.1"/>
    </source>
</evidence>
<evidence type="ECO:0000259" key="2">
    <source>
        <dbReference type="Pfam" id="PF10135"/>
    </source>
</evidence>
<evidence type="ECO:0000256" key="1">
    <source>
        <dbReference type="SAM" id="MobiDB-lite"/>
    </source>
</evidence>
<accession>A0ABY4C5B0</accession>
<sequence>MSNVGNSGNNNGNFKAFDSKFLPKPVQKTPDQKLREVSDMYEKHFLREMMKAMRSTVHEGGIIKANSAEKIFKEQLDDQYVEKWSDRGGIGLSDMIYKQLMDKFGVMMGMKAPVVKPQGPLPLDKTSEYRAQPFQHPGKKQSVSYRIDRNLNEATLANVNAENSREPVKAPWDGVLLGKRSLADNQTLVEVGHDNGLKSQMVFKGALSNLSTGDKLQAGDTLGFLSNEAKSLYWTVEAGPETVSE</sequence>
<feature type="domain" description="Flagellar protein FlgJ N-terminal" evidence="2">
    <location>
        <begin position="51"/>
        <end position="99"/>
    </location>
</feature>
<dbReference type="RefSeq" id="WP_243535384.1">
    <property type="nucleotide sequence ID" value="NZ_CP093442.1"/>
</dbReference>
<dbReference type="Proteomes" id="UP000830116">
    <property type="component" value="Chromosome"/>
</dbReference>
<feature type="compositionally biased region" description="Low complexity" evidence="1">
    <location>
        <begin position="1"/>
        <end position="13"/>
    </location>
</feature>
<reference evidence="3" key="1">
    <citation type="submission" date="2022-03" db="EMBL/GenBank/DDBJ databases">
        <title>Genome Identification and Characterization of new species Bdellovibrio reynosense LBG001 sp. nov. from a Mexico soil sample.</title>
        <authorList>
            <person name="Camilli A."/>
            <person name="Ajao Y."/>
            <person name="Guo X."/>
        </authorList>
    </citation>
    <scope>NUCLEOTIDE SEQUENCE</scope>
    <source>
        <strain evidence="3">LBG001</strain>
    </source>
</reference>
<organism evidence="3 4">
    <name type="scientific">Bdellovibrio reynosensis</name>
    <dbReference type="NCBI Taxonomy" id="2835041"/>
    <lineage>
        <taxon>Bacteria</taxon>
        <taxon>Pseudomonadati</taxon>
        <taxon>Bdellovibrionota</taxon>
        <taxon>Bdellovibrionia</taxon>
        <taxon>Bdellovibrionales</taxon>
        <taxon>Pseudobdellovibrionaceae</taxon>
        <taxon>Bdellovibrio</taxon>
    </lineage>
</organism>
<dbReference type="InterPro" id="IPR019301">
    <property type="entry name" value="Flagellar_prot_FlgJ_N"/>
</dbReference>
<dbReference type="Pfam" id="PF10135">
    <property type="entry name" value="Rod-binding"/>
    <property type="match status" value="1"/>
</dbReference>
<feature type="region of interest" description="Disordered" evidence="1">
    <location>
        <begin position="1"/>
        <end position="28"/>
    </location>
</feature>